<sequence>MAQRLSLPSAALCLAVVAVALALAVLHSADSSARTPSSPLYALLSLGVKLVLTSILVLLAQLALAWWIERPTLSRDRGADRARAATCGGPMSSLRPRRVAVRPLYFTSPAAWSVTQTRARWEAAAAATAKKEEPSSSSSSASASDAALDSVLQLVVRDFVLKWYSPLSDSPAFPNAVELLIRDALVAVSVRVARVDWSEILVGRILPLLTLHLEKCRVAEKAVHGNGKTRDNGSSGGAPLPPDSDEADLFLATRYAQETQSKKLHPAVDTASTNLRPAEDAWLRQVVESILPHILPEQEYESEAVRIMVREVVACAVMIPILETLCDPDFWNRLIDDKAGAAIQDQRMVSQFRQALDRQGAALVSSASRSFTAPAKLPSSSSSSSRRSANEIISVRTSARQFDAWLKGISRCSTLADAKRLRSDVTAQIRRAKTVTDGRQLEESVEGVTVAQWIDYIERLYVAKRKIDKQIIKLGGENSGLTRAPSVYHIAQSGSGGLSFRDILLEPNAVIYAMEYLERRRHAARAQFWLLVEGLKDPLEDLVDGDGEEQQLVVVAEEEIRRAYLDDIRMVWDVYLAQDLFRSRPALLETVRSFALRPADQVTTPTELRTLRHALFAIQQGVLALLDEEDMPGFVKSDLYFKAASTVAAAAVQAQAPPPPPTPPAEDALTPPPPSSRPLPIVTPPTPAGFRTLSTTSEPESPTRPGGGIPDRSRSPTPLLATSKTRTRSNSPSRPPSLTPSPKPILPPPPTTAQDLVATRTNTAPPQVSFHTVFDHPHSRSQLKSKLDMSDASTLPPRDGVPRTPAAAAAAASDVSPASRKPTPPLNNSLEFLISPVEDPVDRSPLFVGDLSESVDDRLEADGREAEEEDDDFVQIQTIDAIQDALSSILATSDAKATPQRLDSSISSLTSLRDDAPLSKQVANTDMRRRSASSLASTEAAISTPSIPPSPGKGKPPPLPARRNRPVFDDPETYEDVDPPDWQPSESVTVSPQPPRASIPLSRSEILEETARLAEQLDKLRNQENLVEALVRKAELTGNAVELKILVKSRESLAREVRATMYQRDQLAAQAAEDEISSKRTRITIPGTSIGQVQNLGTQTFQLYLVEVRQLGDAGATKAAWIVTKRYSEFAALHDRLRDRYTPARSLDFPSKRLVGAWSKEFIEQRRFGLERYLQSLLRFEEICAGDELRAFLSKESIALPKNEIRRTRSAIPAGPGFVRNLYRGLTSGIDDVLGTSTTSMLDAVVDRLSAQATDFAGQASAGLRAEDLVGQLSSAVASAPGTATAREEGLTSFTAPICDLFITLFDLKDKNNWLRRQAILIVLQQVLGGTIERKVRDAVTMLLSPPQLVGYLDALRGTMWPAGQLRPPGEPRTAAQKIATREAALLKLSALMPDVAANLIGRHNAKYGARRVFAALQSKRLNKHLAYSILEDLVDAIFPERTTAKERPLFPT</sequence>
<dbReference type="InterPro" id="IPR003114">
    <property type="entry name" value="Phox_assoc"/>
</dbReference>
<evidence type="ECO:0000256" key="2">
    <source>
        <dbReference type="SAM" id="Coils"/>
    </source>
</evidence>
<comment type="caution">
    <text evidence="9">The sequence shown here is derived from an EMBL/GenBank/DDBJ whole genome shotgun (WGS) entry which is preliminary data.</text>
</comment>
<evidence type="ECO:0000259" key="7">
    <source>
        <dbReference type="PROSITE" id="PS50195"/>
    </source>
</evidence>
<accession>A0A9P6W5Y7</accession>
<feature type="compositionally biased region" description="Pro residues" evidence="3">
    <location>
        <begin position="733"/>
        <end position="751"/>
    </location>
</feature>
<feature type="compositionally biased region" description="Acidic residues" evidence="3">
    <location>
        <begin position="969"/>
        <end position="979"/>
    </location>
</feature>
<keyword evidence="2" id="KW-0175">Coiled coil</keyword>
<evidence type="ECO:0000256" key="3">
    <source>
        <dbReference type="SAM" id="MobiDB-lite"/>
    </source>
</evidence>
<dbReference type="SUPFAM" id="SSF48097">
    <property type="entry name" value="Regulator of G-protein signaling, RGS"/>
    <property type="match status" value="1"/>
</dbReference>
<dbReference type="InterPro" id="IPR036871">
    <property type="entry name" value="PX_dom_sf"/>
</dbReference>
<feature type="coiled-coil region" evidence="2">
    <location>
        <begin position="1003"/>
        <end position="1037"/>
    </location>
</feature>
<keyword evidence="5" id="KW-0732">Signal</keyword>
<dbReference type="SMART" id="SM00312">
    <property type="entry name" value="PX"/>
    <property type="match status" value="1"/>
</dbReference>
<feature type="chain" id="PRO_5040119451" evidence="5">
    <location>
        <begin position="23"/>
        <end position="1453"/>
    </location>
</feature>
<dbReference type="OrthoDB" id="120967at2759"/>
<keyword evidence="4" id="KW-1133">Transmembrane helix</keyword>
<dbReference type="SMART" id="SM00313">
    <property type="entry name" value="PXA"/>
    <property type="match status" value="1"/>
</dbReference>
<evidence type="ECO:0000313" key="10">
    <source>
        <dbReference type="Proteomes" id="UP000777482"/>
    </source>
</evidence>
<evidence type="ECO:0000259" key="8">
    <source>
        <dbReference type="PROSITE" id="PS51207"/>
    </source>
</evidence>
<keyword evidence="10" id="KW-1185">Reference proteome</keyword>
<dbReference type="InterPro" id="IPR016137">
    <property type="entry name" value="RGS"/>
</dbReference>
<dbReference type="Gene3D" id="1.10.167.10">
    <property type="entry name" value="Regulator of G-protein Signalling 4, domain 2"/>
    <property type="match status" value="1"/>
</dbReference>
<dbReference type="Pfam" id="PF08628">
    <property type="entry name" value="Nexin_C"/>
    <property type="match status" value="1"/>
</dbReference>
<feature type="region of interest" description="Disordered" evidence="3">
    <location>
        <begin position="917"/>
        <end position="997"/>
    </location>
</feature>
<dbReference type="Proteomes" id="UP000777482">
    <property type="component" value="Unassembled WGS sequence"/>
</dbReference>
<dbReference type="Pfam" id="PF02194">
    <property type="entry name" value="PXA"/>
    <property type="match status" value="1"/>
</dbReference>
<feature type="domain" description="PX" evidence="7">
    <location>
        <begin position="1082"/>
        <end position="1200"/>
    </location>
</feature>
<dbReference type="InterPro" id="IPR036305">
    <property type="entry name" value="RGS_sf"/>
</dbReference>
<dbReference type="Pfam" id="PF00787">
    <property type="entry name" value="PX"/>
    <property type="match status" value="1"/>
</dbReference>
<feature type="compositionally biased region" description="Low complexity" evidence="3">
    <location>
        <begin position="722"/>
        <end position="732"/>
    </location>
</feature>
<dbReference type="PROSITE" id="PS51207">
    <property type="entry name" value="PXA"/>
    <property type="match status" value="1"/>
</dbReference>
<feature type="transmembrane region" description="Helical" evidence="4">
    <location>
        <begin position="41"/>
        <end position="68"/>
    </location>
</feature>
<dbReference type="InterPro" id="IPR001683">
    <property type="entry name" value="PX_dom"/>
</dbReference>
<dbReference type="PANTHER" id="PTHR22775:SF3">
    <property type="entry name" value="SORTING NEXIN-13"/>
    <property type="match status" value="1"/>
</dbReference>
<evidence type="ECO:0000313" key="9">
    <source>
        <dbReference type="EMBL" id="KAG0664994.1"/>
    </source>
</evidence>
<dbReference type="InterPro" id="IPR044926">
    <property type="entry name" value="RGS_subdomain_2"/>
</dbReference>
<evidence type="ECO:0000256" key="4">
    <source>
        <dbReference type="SAM" id="Phobius"/>
    </source>
</evidence>
<dbReference type="Gene3D" id="3.30.1520.10">
    <property type="entry name" value="Phox-like domain"/>
    <property type="match status" value="1"/>
</dbReference>
<feature type="compositionally biased region" description="Polar residues" evidence="3">
    <location>
        <begin position="932"/>
        <end position="944"/>
    </location>
</feature>
<comment type="similarity">
    <text evidence="1">Belongs to the sorting nexin family.</text>
</comment>
<keyword evidence="4" id="KW-0812">Transmembrane</keyword>
<dbReference type="PANTHER" id="PTHR22775">
    <property type="entry name" value="SORTING NEXIN"/>
    <property type="match status" value="1"/>
</dbReference>
<gene>
    <name evidence="9" type="primary">MDM1</name>
    <name evidence="9" type="ORF">C6P46_000620</name>
</gene>
<feature type="compositionally biased region" description="Pro residues" evidence="3">
    <location>
        <begin position="656"/>
        <end position="687"/>
    </location>
</feature>
<feature type="signal peptide" evidence="5">
    <location>
        <begin position="1"/>
        <end position="22"/>
    </location>
</feature>
<reference evidence="9 10" key="1">
    <citation type="submission" date="2020-11" db="EMBL/GenBank/DDBJ databases">
        <title>Kefir isolates.</title>
        <authorList>
            <person name="Marcisauskas S."/>
            <person name="Kim Y."/>
            <person name="Blasche S."/>
        </authorList>
    </citation>
    <scope>NUCLEOTIDE SEQUENCE [LARGE SCALE GENOMIC DNA]</scope>
    <source>
        <strain evidence="9 10">KR</strain>
    </source>
</reference>
<organism evidence="9 10">
    <name type="scientific">Rhodotorula mucilaginosa</name>
    <name type="common">Yeast</name>
    <name type="synonym">Rhodotorula rubra</name>
    <dbReference type="NCBI Taxonomy" id="5537"/>
    <lineage>
        <taxon>Eukaryota</taxon>
        <taxon>Fungi</taxon>
        <taxon>Dikarya</taxon>
        <taxon>Basidiomycota</taxon>
        <taxon>Pucciniomycotina</taxon>
        <taxon>Microbotryomycetes</taxon>
        <taxon>Sporidiobolales</taxon>
        <taxon>Sporidiobolaceae</taxon>
        <taxon>Rhodotorula</taxon>
    </lineage>
</organism>
<evidence type="ECO:0000256" key="1">
    <source>
        <dbReference type="ARBA" id="ARBA00010883"/>
    </source>
</evidence>
<dbReference type="PROSITE" id="PS50195">
    <property type="entry name" value="PX"/>
    <property type="match status" value="1"/>
</dbReference>
<feature type="compositionally biased region" description="Polar residues" evidence="3">
    <location>
        <begin position="759"/>
        <end position="770"/>
    </location>
</feature>
<dbReference type="InterPro" id="IPR013937">
    <property type="entry name" value="Sorting_nexin_C"/>
</dbReference>
<keyword evidence="4" id="KW-0472">Membrane</keyword>
<feature type="domain" description="PXA" evidence="8">
    <location>
        <begin position="141"/>
        <end position="343"/>
    </location>
</feature>
<proteinExistence type="inferred from homology"/>
<feature type="domain" description="RGS" evidence="6">
    <location>
        <begin position="499"/>
        <end position="644"/>
    </location>
</feature>
<dbReference type="GO" id="GO:0035091">
    <property type="term" value="F:phosphatidylinositol binding"/>
    <property type="evidence" value="ECO:0007669"/>
    <property type="project" value="InterPro"/>
</dbReference>
<name>A0A9P6W5Y7_RHOMI</name>
<dbReference type="PROSITE" id="PS50132">
    <property type="entry name" value="RGS"/>
    <property type="match status" value="1"/>
</dbReference>
<dbReference type="EMBL" id="PUHQ01000011">
    <property type="protein sequence ID" value="KAG0664994.1"/>
    <property type="molecule type" value="Genomic_DNA"/>
</dbReference>
<evidence type="ECO:0000256" key="5">
    <source>
        <dbReference type="SAM" id="SignalP"/>
    </source>
</evidence>
<feature type="region of interest" description="Disordered" evidence="3">
    <location>
        <begin position="652"/>
        <end position="827"/>
    </location>
</feature>
<feature type="compositionally biased region" description="Pro residues" evidence="3">
    <location>
        <begin position="946"/>
        <end position="960"/>
    </location>
</feature>
<feature type="compositionally biased region" description="Basic and acidic residues" evidence="3">
    <location>
        <begin position="855"/>
        <end position="864"/>
    </location>
</feature>
<evidence type="ECO:0000259" key="6">
    <source>
        <dbReference type="PROSITE" id="PS50132"/>
    </source>
</evidence>
<dbReference type="SUPFAM" id="SSF64268">
    <property type="entry name" value="PX domain"/>
    <property type="match status" value="1"/>
</dbReference>
<protein>
    <submittedName>
        <fullName evidence="9">Intermediate filament protein</fullName>
    </submittedName>
</protein>
<feature type="region of interest" description="Disordered" evidence="3">
    <location>
        <begin position="844"/>
        <end position="872"/>
    </location>
</feature>